<dbReference type="Proteomes" id="UP000468638">
    <property type="component" value="Unassembled WGS sequence"/>
</dbReference>
<dbReference type="EMBL" id="WMEQ01000017">
    <property type="protein sequence ID" value="MYL35491.1"/>
    <property type="molecule type" value="Genomic_DNA"/>
</dbReference>
<evidence type="ECO:0000313" key="3">
    <source>
        <dbReference type="Proteomes" id="UP000468638"/>
    </source>
</evidence>
<organism evidence="2 3">
    <name type="scientific">Pontibacillus yanchengensis</name>
    <dbReference type="NCBI Taxonomy" id="462910"/>
    <lineage>
        <taxon>Bacteria</taxon>
        <taxon>Bacillati</taxon>
        <taxon>Bacillota</taxon>
        <taxon>Bacilli</taxon>
        <taxon>Bacillales</taxon>
        <taxon>Bacillaceae</taxon>
        <taxon>Pontibacillus</taxon>
    </lineage>
</organism>
<dbReference type="OrthoDB" id="2878717at2"/>
<dbReference type="AlphaFoldDB" id="A0A6I5A568"/>
<dbReference type="RefSeq" id="WP_160850448.1">
    <property type="nucleotide sequence ID" value="NZ_WMEQ01000017.1"/>
</dbReference>
<feature type="coiled-coil region" evidence="1">
    <location>
        <begin position="192"/>
        <end position="233"/>
    </location>
</feature>
<name>A0A6I5A568_9BACI</name>
<keyword evidence="1" id="KW-0175">Coiled coil</keyword>
<evidence type="ECO:0000313" key="2">
    <source>
        <dbReference type="EMBL" id="MYL35491.1"/>
    </source>
</evidence>
<accession>A0A6I5A568</accession>
<gene>
    <name evidence="2" type="ORF">GLW05_18075</name>
</gene>
<evidence type="ECO:0000256" key="1">
    <source>
        <dbReference type="SAM" id="Coils"/>
    </source>
</evidence>
<protein>
    <submittedName>
        <fullName evidence="2">Uncharacterized protein</fullName>
    </submittedName>
</protein>
<sequence length="320" mass="38022">MTDRKTIYNEGELRARIPDELEHDPLYKILQDRPDQLEELFREEFLNKIDVNAWYSTTQAGQILAGPDNRPIPASSLKHYIDNMFEYIMPAEAPNTKYIRLNYLSLIKLKMIWLLKKEFRLSGLQSEVGILGFVENKYTEEYSSPPSNDTLTEIHQMNQFILQTFFYQDDNGQYQLKEDMQKLMNSNLLLTSGDVQESINNLQEQLEQEQEQKMELQKELEGIKKQIETSDKTDQKTFSEIKRRIEENEESIKQKVLEREKRVDRGTKRMEARNLAIQEWNSKGWLKRNFASEQAEKDFIEQRSKEIYEDLIQDLEDDEI</sequence>
<comment type="caution">
    <text evidence="2">The sequence shown here is derived from an EMBL/GenBank/DDBJ whole genome shotgun (WGS) entry which is preliminary data.</text>
</comment>
<proteinExistence type="predicted"/>
<reference evidence="2 3" key="1">
    <citation type="submission" date="2019-11" db="EMBL/GenBank/DDBJ databases">
        <title>Genome sequences of 17 halophilic strains isolated from different environments.</title>
        <authorList>
            <person name="Furrow R.E."/>
        </authorList>
    </citation>
    <scope>NUCLEOTIDE SEQUENCE [LARGE SCALE GENOMIC DNA]</scope>
    <source>
        <strain evidence="2 3">22514_16_FS</strain>
    </source>
</reference>